<dbReference type="EMBL" id="AP014809">
    <property type="protein sequence ID" value="BAU92447.1"/>
    <property type="molecule type" value="Genomic_DNA"/>
</dbReference>
<protein>
    <submittedName>
        <fullName evidence="2">Uncharacterized protein</fullName>
    </submittedName>
</protein>
<gene>
    <name evidence="2" type="ORF">MPPM_3842</name>
</gene>
<organism evidence="2 3">
    <name type="scientific">Methylorubrum populi</name>
    <dbReference type="NCBI Taxonomy" id="223967"/>
    <lineage>
        <taxon>Bacteria</taxon>
        <taxon>Pseudomonadati</taxon>
        <taxon>Pseudomonadota</taxon>
        <taxon>Alphaproteobacteria</taxon>
        <taxon>Hyphomicrobiales</taxon>
        <taxon>Methylobacteriaceae</taxon>
        <taxon>Methylorubrum</taxon>
    </lineage>
</organism>
<dbReference type="AntiFam" id="ANF00011">
    <property type="entry name" value="tRNA translation"/>
</dbReference>
<name>A0A160PGJ3_9HYPH</name>
<proteinExistence type="predicted"/>
<sequence>MRRAVECRQGDAFARATTTPAPGDITMPQPGIRGTGRRPSHRGAFQAETLREKEWWARQDSNLQPDRYERSALTIELQALTVSGQILRLASGPLQQIALQKSPQKPSI</sequence>
<feature type="region of interest" description="Disordered" evidence="1">
    <location>
        <begin position="15"/>
        <end position="43"/>
    </location>
</feature>
<dbReference type="Proteomes" id="UP000218288">
    <property type="component" value="Chromosome"/>
</dbReference>
<accession>A0A160PGJ3</accession>
<dbReference type="AlphaFoldDB" id="A0A160PGJ3"/>
<evidence type="ECO:0000313" key="3">
    <source>
        <dbReference type="Proteomes" id="UP000218288"/>
    </source>
</evidence>
<reference evidence="2 3" key="1">
    <citation type="journal article" date="2016" name="Genome Announc.">
        <title>Complete Genome Sequence of Methylobacterium populi P-1M, Isolated from Pink-Pigmented Household Biofilm.</title>
        <authorList>
            <person name="Morohoshi T."/>
            <person name="Ikeda T."/>
        </authorList>
    </citation>
    <scope>NUCLEOTIDE SEQUENCE [LARGE SCALE GENOMIC DNA]</scope>
    <source>
        <strain evidence="2 3">P-1M</strain>
    </source>
</reference>
<evidence type="ECO:0000256" key="1">
    <source>
        <dbReference type="SAM" id="MobiDB-lite"/>
    </source>
</evidence>
<evidence type="ECO:0000313" key="2">
    <source>
        <dbReference type="EMBL" id="BAU92447.1"/>
    </source>
</evidence>